<feature type="region of interest" description="Disordered" evidence="6">
    <location>
        <begin position="1"/>
        <end position="34"/>
    </location>
</feature>
<evidence type="ECO:0000256" key="6">
    <source>
        <dbReference type="SAM" id="MobiDB-lite"/>
    </source>
</evidence>
<dbReference type="OrthoDB" id="10253329at2759"/>
<dbReference type="EMBL" id="MBFT01000390">
    <property type="protein sequence ID" value="PVU91948.1"/>
    <property type="molecule type" value="Genomic_DNA"/>
</dbReference>
<sequence length="914" mass="103878">MLSKENPKGSPNTDEAVTETEKTAEITATSTENSLKIETGKGPIQEPVIRNKKVILCRYIKDGKVCPFGKDCRFSHNLNTLDHPPKKSEFKSNEKLQKNYNPNTTQNMNQNKSNEPKRHPSYLPFNNNDKKPQNVKDSFKSGLNTANYKKKQIRRKQRNAEIQAFLKSTKWVSEIIEDNEDETVIAVKMKPFEKDFPYEIEDIRFAFLVSQNYPEVIDNQSPVEIYISNRELPVGVKTTVQEAFTKKSLDLLFSDETRHKVILSDFIEWLGNNMELLFSMKPASTMKFVAFDKSKIITKPTNNTLARSDDGVPPGRDNIPRSYNKTIMDREPVKKPIYKNLAGMENINRAETNKITRRVELDQLERRFKNSFVVKKSESNKPVIVAFELKLTDPEIKIDVSALNITLSIPEDYPSYKTIAKTTSAETRNLEVPTIHINEHLVVGKKGNPSKWLTSNERKPIFNKIEESFRKHAINFPQNTLLKFVNYVDRYFLEIIGEDQDIIQQNIETSENVNNNYESPKAQASEDFLSGEMEKISVSEDITNVPERQNLYPDSIDSKNQTNLEWPERRGIEIKFGLVNLDQVSLVTCSKLRLRVKCDRCKTIVEFPELLPTMSLNKDKQQWYGCTNCTLLHGVRFRGGWIHPNSLSLGFLDVSNCSPADLRPSAYTLTCTKCVSNVDSEEENSSAEDKNANDTNSKEEVLQSSKKSRDNIVEILPNVLRSTQCRKCHSRLSVLMSDFAFTKLVAGIKLGGVGAKKQITSALKKSEAQSRKKSGRSEDQLKQLGIVLGTPLPQRGTCKHYGKSYRWFRFSCCLKIYPCDICHDEKEDHEAETAKLMICGYCSKEQSTQKADISGKCINCNNTIAKKSNAGSGSFWEGGEGTRDKSRMNRNDSHKYKGLSKTVSNKKVGSAKKD</sequence>
<keyword evidence="2 4" id="KW-0863">Zinc-finger</keyword>
<dbReference type="PROSITE" id="PS51266">
    <property type="entry name" value="ZF_CHY"/>
    <property type="match status" value="1"/>
</dbReference>
<dbReference type="InterPro" id="IPR008913">
    <property type="entry name" value="Znf_CHY"/>
</dbReference>
<dbReference type="Pfam" id="PF05495">
    <property type="entry name" value="zf-CHY"/>
    <property type="match status" value="1"/>
</dbReference>
<keyword evidence="1 5" id="KW-0479">Metal-binding</keyword>
<organism evidence="9 10">
    <name type="scientific">Furculomyces boomerangus</name>
    <dbReference type="NCBI Taxonomy" id="61424"/>
    <lineage>
        <taxon>Eukaryota</taxon>
        <taxon>Fungi</taxon>
        <taxon>Fungi incertae sedis</taxon>
        <taxon>Zoopagomycota</taxon>
        <taxon>Kickxellomycotina</taxon>
        <taxon>Harpellomycetes</taxon>
        <taxon>Harpellales</taxon>
        <taxon>Harpellaceae</taxon>
        <taxon>Furculomyces</taxon>
    </lineage>
</organism>
<evidence type="ECO:0000256" key="1">
    <source>
        <dbReference type="ARBA" id="ARBA00022723"/>
    </source>
</evidence>
<name>A0A2T9YHX0_9FUNG</name>
<dbReference type="PROSITE" id="PS50103">
    <property type="entry name" value="ZF_C3H1"/>
    <property type="match status" value="1"/>
</dbReference>
<feature type="compositionally biased region" description="Basic and acidic residues" evidence="6">
    <location>
        <begin position="880"/>
        <end position="895"/>
    </location>
</feature>
<accession>A0A2T9YHX0</accession>
<feature type="compositionally biased region" description="Basic and acidic residues" evidence="6">
    <location>
        <begin position="83"/>
        <end position="97"/>
    </location>
</feature>
<evidence type="ECO:0000259" key="8">
    <source>
        <dbReference type="PROSITE" id="PS51266"/>
    </source>
</evidence>
<keyword evidence="3 5" id="KW-0862">Zinc</keyword>
<evidence type="ECO:0000259" key="7">
    <source>
        <dbReference type="PROSITE" id="PS50103"/>
    </source>
</evidence>
<feature type="zinc finger region" description="C3H1-type" evidence="5">
    <location>
        <begin position="51"/>
        <end position="79"/>
    </location>
</feature>
<reference evidence="9 10" key="1">
    <citation type="journal article" date="2018" name="MBio">
        <title>Comparative Genomics Reveals the Core Gene Toolbox for the Fungus-Insect Symbiosis.</title>
        <authorList>
            <person name="Wang Y."/>
            <person name="Stata M."/>
            <person name="Wang W."/>
            <person name="Stajich J.E."/>
            <person name="White M.M."/>
            <person name="Moncalvo J.M."/>
        </authorList>
    </citation>
    <scope>NUCLEOTIDE SEQUENCE [LARGE SCALE GENOMIC DNA]</scope>
    <source>
        <strain evidence="9 10">AUS-77-4</strain>
    </source>
</reference>
<feature type="compositionally biased region" description="Basic and acidic residues" evidence="6">
    <location>
        <begin position="128"/>
        <end position="139"/>
    </location>
</feature>
<feature type="compositionally biased region" description="Polar residues" evidence="6">
    <location>
        <begin position="98"/>
        <end position="113"/>
    </location>
</feature>
<comment type="caution">
    <text evidence="9">The sequence shown here is derived from an EMBL/GenBank/DDBJ whole genome shotgun (WGS) entry which is preliminary data.</text>
</comment>
<dbReference type="AlphaFoldDB" id="A0A2T9YHX0"/>
<dbReference type="SUPFAM" id="SSF90229">
    <property type="entry name" value="CCCH zinc finger"/>
    <property type="match status" value="1"/>
</dbReference>
<dbReference type="STRING" id="61424.A0A2T9YHX0"/>
<feature type="compositionally biased region" description="Basic and acidic residues" evidence="6">
    <location>
        <begin position="687"/>
        <end position="705"/>
    </location>
</feature>
<dbReference type="SMART" id="SM00356">
    <property type="entry name" value="ZnF_C3H1"/>
    <property type="match status" value="1"/>
</dbReference>
<evidence type="ECO:0008006" key="11">
    <source>
        <dbReference type="Google" id="ProtNLM"/>
    </source>
</evidence>
<dbReference type="InterPro" id="IPR000571">
    <property type="entry name" value="Znf_CCCH"/>
</dbReference>
<evidence type="ECO:0000313" key="9">
    <source>
        <dbReference type="EMBL" id="PVU91948.1"/>
    </source>
</evidence>
<evidence type="ECO:0000256" key="5">
    <source>
        <dbReference type="PROSITE-ProRule" id="PRU00723"/>
    </source>
</evidence>
<feature type="domain" description="CHY-type" evidence="8">
    <location>
        <begin position="791"/>
        <end position="862"/>
    </location>
</feature>
<dbReference type="InterPro" id="IPR036855">
    <property type="entry name" value="Znf_CCCH_sf"/>
</dbReference>
<feature type="region of interest" description="Disordered" evidence="6">
    <location>
        <begin position="682"/>
        <end position="705"/>
    </location>
</feature>
<feature type="region of interest" description="Disordered" evidence="6">
    <location>
        <begin position="79"/>
        <end position="141"/>
    </location>
</feature>
<evidence type="ECO:0000256" key="4">
    <source>
        <dbReference type="PROSITE-ProRule" id="PRU00601"/>
    </source>
</evidence>
<dbReference type="Proteomes" id="UP000245699">
    <property type="component" value="Unassembled WGS sequence"/>
</dbReference>
<evidence type="ECO:0000256" key="3">
    <source>
        <dbReference type="ARBA" id="ARBA00022833"/>
    </source>
</evidence>
<dbReference type="GO" id="GO:0008270">
    <property type="term" value="F:zinc ion binding"/>
    <property type="evidence" value="ECO:0007669"/>
    <property type="project" value="UniProtKB-KW"/>
</dbReference>
<feature type="domain" description="C3H1-type" evidence="7">
    <location>
        <begin position="51"/>
        <end position="79"/>
    </location>
</feature>
<keyword evidence="10" id="KW-1185">Reference proteome</keyword>
<dbReference type="InterPro" id="IPR037274">
    <property type="entry name" value="Znf_CHY_sf"/>
</dbReference>
<feature type="region of interest" description="Disordered" evidence="6">
    <location>
        <begin position="873"/>
        <end position="914"/>
    </location>
</feature>
<evidence type="ECO:0000313" key="10">
    <source>
        <dbReference type="Proteomes" id="UP000245699"/>
    </source>
</evidence>
<dbReference type="SUPFAM" id="SSF161219">
    <property type="entry name" value="CHY zinc finger-like"/>
    <property type="match status" value="1"/>
</dbReference>
<proteinExistence type="predicted"/>
<gene>
    <name evidence="9" type="ORF">BB559_003913</name>
</gene>
<protein>
    <recommendedName>
        <fullName evidence="11">CHY-type domain-containing protein</fullName>
    </recommendedName>
</protein>
<evidence type="ECO:0000256" key="2">
    <source>
        <dbReference type="ARBA" id="ARBA00022771"/>
    </source>
</evidence>